<gene>
    <name evidence="2" type="ORF">OUO13_04950</name>
</gene>
<keyword evidence="2" id="KW-0503">Monooxygenase</keyword>
<dbReference type="RefSeq" id="WP_283172742.1">
    <property type="nucleotide sequence ID" value="NZ_JAPNOA010000018.1"/>
</dbReference>
<dbReference type="InterPro" id="IPR011008">
    <property type="entry name" value="Dimeric_a/b-barrel"/>
</dbReference>
<sequence length="93" mass="10564">MIKVLIDRQIADGMETTYEAAIKETLRAILEAPGYISGASYKDEKDPNHRIIMTNWASVEAWNHWSTSDSRRSVTASIQPILMREERITILSA</sequence>
<dbReference type="EMBL" id="JAPNOA010000018">
    <property type="protein sequence ID" value="MCY0964526.1"/>
    <property type="molecule type" value="Genomic_DNA"/>
</dbReference>
<proteinExistence type="predicted"/>
<name>A0A9X3ECD4_9GAMM</name>
<organism evidence="2 3">
    <name type="scientific">Parathalassolituus penaei</name>
    <dbReference type="NCBI Taxonomy" id="2997323"/>
    <lineage>
        <taxon>Bacteria</taxon>
        <taxon>Pseudomonadati</taxon>
        <taxon>Pseudomonadota</taxon>
        <taxon>Gammaproteobacteria</taxon>
        <taxon>Oceanospirillales</taxon>
        <taxon>Oceanospirillaceae</taxon>
        <taxon>Parathalassolituus</taxon>
    </lineage>
</organism>
<protein>
    <submittedName>
        <fullName evidence="2">Antibiotic biosynthesis monooxygenase</fullName>
    </submittedName>
</protein>
<keyword evidence="3" id="KW-1185">Reference proteome</keyword>
<evidence type="ECO:0000259" key="1">
    <source>
        <dbReference type="PROSITE" id="PS51725"/>
    </source>
</evidence>
<dbReference type="Pfam" id="PF03992">
    <property type="entry name" value="ABM"/>
    <property type="match status" value="1"/>
</dbReference>
<evidence type="ECO:0000313" key="3">
    <source>
        <dbReference type="Proteomes" id="UP001150830"/>
    </source>
</evidence>
<dbReference type="Proteomes" id="UP001150830">
    <property type="component" value="Unassembled WGS sequence"/>
</dbReference>
<dbReference type="PROSITE" id="PS51725">
    <property type="entry name" value="ABM"/>
    <property type="match status" value="1"/>
</dbReference>
<dbReference type="Gene3D" id="3.30.70.100">
    <property type="match status" value="1"/>
</dbReference>
<evidence type="ECO:0000313" key="2">
    <source>
        <dbReference type="EMBL" id="MCY0964526.1"/>
    </source>
</evidence>
<feature type="domain" description="ABM" evidence="1">
    <location>
        <begin position="2"/>
        <end position="91"/>
    </location>
</feature>
<dbReference type="InterPro" id="IPR007138">
    <property type="entry name" value="ABM_dom"/>
</dbReference>
<keyword evidence="2" id="KW-0560">Oxidoreductase</keyword>
<dbReference type="SUPFAM" id="SSF54909">
    <property type="entry name" value="Dimeric alpha+beta barrel"/>
    <property type="match status" value="1"/>
</dbReference>
<comment type="caution">
    <text evidence="2">The sequence shown here is derived from an EMBL/GenBank/DDBJ whole genome shotgun (WGS) entry which is preliminary data.</text>
</comment>
<dbReference type="GO" id="GO:0004497">
    <property type="term" value="F:monooxygenase activity"/>
    <property type="evidence" value="ECO:0007669"/>
    <property type="project" value="UniProtKB-KW"/>
</dbReference>
<reference evidence="2" key="1">
    <citation type="submission" date="2022-11" db="EMBL/GenBank/DDBJ databases">
        <title>Parathalassolutuus dongxingensis gen. nov., sp. nov., a novel member of family Oceanospirillaceae isolated from a coastal shrimp pond in Guangxi, China.</title>
        <authorList>
            <person name="Chen H."/>
        </authorList>
    </citation>
    <scope>NUCLEOTIDE SEQUENCE</scope>
    <source>
        <strain evidence="2">G-43</strain>
    </source>
</reference>
<accession>A0A9X3ECD4</accession>
<dbReference type="AlphaFoldDB" id="A0A9X3ECD4"/>